<feature type="region of interest" description="Disordered" evidence="7">
    <location>
        <begin position="1"/>
        <end position="33"/>
    </location>
</feature>
<keyword evidence="3 5" id="KW-0342">GTP-binding</keyword>
<dbReference type="PRINTS" id="PR00318">
    <property type="entry name" value="GPROTEINA"/>
</dbReference>
<dbReference type="Pfam" id="PF00503">
    <property type="entry name" value="G-alpha"/>
    <property type="match status" value="1"/>
</dbReference>
<dbReference type="FunFam" id="3.40.50.300:FF:000692">
    <property type="entry name" value="Guanine nucleotide-binding protein subunit alpha"/>
    <property type="match status" value="1"/>
</dbReference>
<dbReference type="Proteomes" id="UP000467700">
    <property type="component" value="Unassembled WGS sequence"/>
</dbReference>
<gene>
    <name evidence="8" type="ORF">AAE3_LOCUS6821</name>
</gene>
<keyword evidence="4" id="KW-0807">Transducer</keyword>
<protein>
    <submittedName>
        <fullName evidence="8">Uncharacterized protein</fullName>
    </submittedName>
</protein>
<dbReference type="InterPro" id="IPR027417">
    <property type="entry name" value="P-loop_NTPase"/>
</dbReference>
<evidence type="ECO:0000256" key="1">
    <source>
        <dbReference type="ARBA" id="ARBA00022723"/>
    </source>
</evidence>
<dbReference type="SUPFAM" id="SSF47895">
    <property type="entry name" value="Transducin (alpha subunit), insertion domain"/>
    <property type="match status" value="1"/>
</dbReference>
<reference evidence="8 9" key="1">
    <citation type="submission" date="2020-01" db="EMBL/GenBank/DDBJ databases">
        <authorList>
            <person name="Gupta K D."/>
        </authorList>
    </citation>
    <scope>NUCLEOTIDE SEQUENCE [LARGE SCALE GENOMIC DNA]</scope>
</reference>
<organism evidence="8 9">
    <name type="scientific">Cyclocybe aegerita</name>
    <name type="common">Black poplar mushroom</name>
    <name type="synonym">Agrocybe aegerita</name>
    <dbReference type="NCBI Taxonomy" id="1973307"/>
    <lineage>
        <taxon>Eukaryota</taxon>
        <taxon>Fungi</taxon>
        <taxon>Dikarya</taxon>
        <taxon>Basidiomycota</taxon>
        <taxon>Agaricomycotina</taxon>
        <taxon>Agaricomycetes</taxon>
        <taxon>Agaricomycetidae</taxon>
        <taxon>Agaricales</taxon>
        <taxon>Agaricineae</taxon>
        <taxon>Bolbitiaceae</taxon>
        <taxon>Cyclocybe</taxon>
    </lineage>
</organism>
<sequence>MKSKERARSGPLYPPEPPVNPFQTKWTGATRHETDEEKEIRIRMMAEAVKTSKEIDQFLLEGKKALERRRKAIKILLLGQSESGKSSVLKNFQIAFAPKLFDSERPAWKVIIQLNVIATIKTILDALKEEFDPEDRGYPSTPSDATNSPALRTLRRLRLSLSPLLLIESNLIKILAPECTDSRDLSVRAGNGWKTLLRQKGPVPRNSAGSVNSLGRRPSHGVITQENDPTSVLSAQRDDIINMWKSREVQDILRRRRPRLELVPGFFMDDLERIAVMDYVPTDSDIIRARMKTIGVEEHQFKVEQGSESSSEFYITDVGGTRNQRASWAPFFDDVQAILFLAPLAFNQNLEEDPKTNRLEDSLNLWKDICGNRLLSNANLILFFNKKDVLEATLAAGVQIRKYVKTYADLPNDVPTATKYFRDKFRIIHKKLSAEPRPFICHETSAIDIKSMSVLLIGVRESILRQNLRDGDII</sequence>
<evidence type="ECO:0000256" key="6">
    <source>
        <dbReference type="PIRSR" id="PIRSR601019-2"/>
    </source>
</evidence>
<feature type="binding site" evidence="5">
    <location>
        <position position="446"/>
    </location>
    <ligand>
        <name>GTP</name>
        <dbReference type="ChEBI" id="CHEBI:37565"/>
    </ligand>
</feature>
<dbReference type="GO" id="GO:0007188">
    <property type="term" value="P:adenylate cyclase-modulating G protein-coupled receptor signaling pathway"/>
    <property type="evidence" value="ECO:0007669"/>
    <property type="project" value="TreeGrafter"/>
</dbReference>
<dbReference type="GO" id="GO:0005834">
    <property type="term" value="C:heterotrimeric G-protein complex"/>
    <property type="evidence" value="ECO:0007669"/>
    <property type="project" value="TreeGrafter"/>
</dbReference>
<feature type="binding site" evidence="6">
    <location>
        <position position="293"/>
    </location>
    <ligand>
        <name>Mg(2+)</name>
        <dbReference type="ChEBI" id="CHEBI:18420"/>
    </ligand>
</feature>
<evidence type="ECO:0000256" key="7">
    <source>
        <dbReference type="SAM" id="MobiDB-lite"/>
    </source>
</evidence>
<name>A0A8S0XJI7_CYCAE</name>
<proteinExistence type="predicted"/>
<dbReference type="InterPro" id="IPR011025">
    <property type="entry name" value="GproteinA_insert"/>
</dbReference>
<dbReference type="InterPro" id="IPR001019">
    <property type="entry name" value="Gprotein_alpha_su"/>
</dbReference>
<dbReference type="GO" id="GO:0005525">
    <property type="term" value="F:GTP binding"/>
    <property type="evidence" value="ECO:0007669"/>
    <property type="project" value="UniProtKB-KW"/>
</dbReference>
<dbReference type="GO" id="GO:0001664">
    <property type="term" value="F:G protein-coupled receptor binding"/>
    <property type="evidence" value="ECO:0007669"/>
    <property type="project" value="TreeGrafter"/>
</dbReference>
<keyword evidence="9" id="KW-1185">Reference proteome</keyword>
<dbReference type="GO" id="GO:0046872">
    <property type="term" value="F:metal ion binding"/>
    <property type="evidence" value="ECO:0007669"/>
    <property type="project" value="UniProtKB-KW"/>
</dbReference>
<evidence type="ECO:0000256" key="5">
    <source>
        <dbReference type="PIRSR" id="PIRSR601019-1"/>
    </source>
</evidence>
<comment type="caution">
    <text evidence="8">The sequence shown here is derived from an EMBL/GenBank/DDBJ whole genome shotgun (WGS) entry which is preliminary data.</text>
</comment>
<dbReference type="SMART" id="SM00275">
    <property type="entry name" value="G_alpha"/>
    <property type="match status" value="1"/>
</dbReference>
<dbReference type="EMBL" id="CACVBS010000045">
    <property type="protein sequence ID" value="CAA7264533.1"/>
    <property type="molecule type" value="Genomic_DNA"/>
</dbReference>
<evidence type="ECO:0000256" key="4">
    <source>
        <dbReference type="ARBA" id="ARBA00023224"/>
    </source>
</evidence>
<dbReference type="GO" id="GO:0005737">
    <property type="term" value="C:cytoplasm"/>
    <property type="evidence" value="ECO:0007669"/>
    <property type="project" value="TreeGrafter"/>
</dbReference>
<dbReference type="OrthoDB" id="5817230at2759"/>
<dbReference type="GO" id="GO:0031683">
    <property type="term" value="F:G-protein beta/gamma-subunit complex binding"/>
    <property type="evidence" value="ECO:0007669"/>
    <property type="project" value="InterPro"/>
</dbReference>
<dbReference type="PANTHER" id="PTHR10218:SF360">
    <property type="entry name" value="GUANINE NUCLEOTIDE-BINDING PROTEIN SUBUNIT ALPHA HOMOLOG"/>
    <property type="match status" value="1"/>
</dbReference>
<keyword evidence="6" id="KW-0460">Magnesium</keyword>
<dbReference type="SUPFAM" id="SSF52540">
    <property type="entry name" value="P-loop containing nucleoside triphosphate hydrolases"/>
    <property type="match status" value="1"/>
</dbReference>
<accession>A0A8S0XJI7</accession>
<dbReference type="AlphaFoldDB" id="A0A8S0XJI7"/>
<dbReference type="PROSITE" id="PS51882">
    <property type="entry name" value="G_ALPHA"/>
    <property type="match status" value="1"/>
</dbReference>
<dbReference type="Gene3D" id="3.40.50.300">
    <property type="entry name" value="P-loop containing nucleotide triphosphate hydrolases"/>
    <property type="match status" value="2"/>
</dbReference>
<evidence type="ECO:0000256" key="2">
    <source>
        <dbReference type="ARBA" id="ARBA00022741"/>
    </source>
</evidence>
<evidence type="ECO:0000313" key="8">
    <source>
        <dbReference type="EMBL" id="CAA7264533.1"/>
    </source>
</evidence>
<keyword evidence="1 6" id="KW-0479">Metal-binding</keyword>
<dbReference type="PANTHER" id="PTHR10218">
    <property type="entry name" value="GTP-BINDING PROTEIN ALPHA SUBUNIT"/>
    <property type="match status" value="1"/>
</dbReference>
<evidence type="ECO:0000256" key="3">
    <source>
        <dbReference type="ARBA" id="ARBA00023134"/>
    </source>
</evidence>
<feature type="region of interest" description="Disordered" evidence="7">
    <location>
        <begin position="198"/>
        <end position="226"/>
    </location>
</feature>
<dbReference type="GO" id="GO:0003924">
    <property type="term" value="F:GTPase activity"/>
    <property type="evidence" value="ECO:0007669"/>
    <property type="project" value="InterPro"/>
</dbReference>
<keyword evidence="2 5" id="KW-0547">Nucleotide-binding</keyword>
<evidence type="ECO:0000313" key="9">
    <source>
        <dbReference type="Proteomes" id="UP000467700"/>
    </source>
</evidence>
<feature type="binding site" evidence="5">
    <location>
        <begin position="385"/>
        <end position="388"/>
    </location>
    <ligand>
        <name>GTP</name>
        <dbReference type="ChEBI" id="CHEBI:37565"/>
    </ligand>
</feature>